<reference evidence="1" key="1">
    <citation type="submission" date="2020-01" db="EMBL/GenBank/DDBJ databases">
        <authorList>
            <person name="Seo Y.L."/>
        </authorList>
    </citation>
    <scope>NUCLEOTIDE SEQUENCE</scope>
    <source>
        <strain evidence="1">R11</strain>
    </source>
</reference>
<dbReference type="Gene3D" id="1.10.1740.10">
    <property type="match status" value="1"/>
</dbReference>
<evidence type="ECO:0000313" key="2">
    <source>
        <dbReference type="Proteomes" id="UP000638732"/>
    </source>
</evidence>
<evidence type="ECO:0000313" key="1">
    <source>
        <dbReference type="EMBL" id="NCD68745.1"/>
    </source>
</evidence>
<dbReference type="InterPro" id="IPR013324">
    <property type="entry name" value="RNA_pol_sigma_r3/r4-like"/>
</dbReference>
<dbReference type="AlphaFoldDB" id="A0A965ZDH3"/>
<dbReference type="EMBL" id="WWEO01000039">
    <property type="protein sequence ID" value="NCD68745.1"/>
    <property type="molecule type" value="Genomic_DNA"/>
</dbReference>
<comment type="caution">
    <text evidence="1">The sequence shown here is derived from an EMBL/GenBank/DDBJ whole genome shotgun (WGS) entry which is preliminary data.</text>
</comment>
<organism evidence="1 2">
    <name type="scientific">Mucilaginibacter agri</name>
    <dbReference type="NCBI Taxonomy" id="2695265"/>
    <lineage>
        <taxon>Bacteria</taxon>
        <taxon>Pseudomonadati</taxon>
        <taxon>Bacteroidota</taxon>
        <taxon>Sphingobacteriia</taxon>
        <taxon>Sphingobacteriales</taxon>
        <taxon>Sphingobacteriaceae</taxon>
        <taxon>Mucilaginibacter</taxon>
    </lineage>
</organism>
<protein>
    <recommendedName>
        <fullName evidence="3">Sigma-70 family RNA polymerase sigma factor</fullName>
    </recommendedName>
</protein>
<reference evidence="1" key="2">
    <citation type="submission" date="2020-10" db="EMBL/GenBank/DDBJ databases">
        <title>Mucilaginibacter sp. nov., isolated from soil.</title>
        <authorList>
            <person name="Jeon C.O."/>
        </authorList>
    </citation>
    <scope>NUCLEOTIDE SEQUENCE</scope>
    <source>
        <strain evidence="1">R11</strain>
    </source>
</reference>
<keyword evidence="2" id="KW-1185">Reference proteome</keyword>
<dbReference type="RefSeq" id="WP_166584764.1">
    <property type="nucleotide sequence ID" value="NZ_WWEO01000039.1"/>
</dbReference>
<dbReference type="Proteomes" id="UP000638732">
    <property type="component" value="Unassembled WGS sequence"/>
</dbReference>
<dbReference type="SUPFAM" id="SSF88659">
    <property type="entry name" value="Sigma3 and sigma4 domains of RNA polymerase sigma factors"/>
    <property type="match status" value="1"/>
</dbReference>
<evidence type="ECO:0008006" key="3">
    <source>
        <dbReference type="Google" id="ProtNLM"/>
    </source>
</evidence>
<proteinExistence type="predicted"/>
<accession>A0A965ZDH3</accession>
<name>A0A965ZDH3_9SPHI</name>
<sequence length="150" mass="17199">MKPQRQILQEQTSFALHNLYDRYAGMLLGYLLEIVKDRDKAEEHLVSIFETIPQHIDRITGDGVNTWCELQRLARTYLAGTMYADTTSEAKFPNTANKFSALMNDEQHAVFCSIYYYGKTTAQLAQELGKTEDLIRKALREAFAIIRKAS</sequence>
<gene>
    <name evidence="1" type="ORF">GSY63_05200</name>
</gene>